<comment type="caution">
    <text evidence="3">The sequence shown here is derived from an EMBL/GenBank/DDBJ whole genome shotgun (WGS) entry which is preliminary data.</text>
</comment>
<protein>
    <submittedName>
        <fullName evidence="3">AtpZ/AtpI family protein</fullName>
    </submittedName>
</protein>
<evidence type="ECO:0000256" key="1">
    <source>
        <dbReference type="SAM" id="MobiDB-lite"/>
    </source>
</evidence>
<evidence type="ECO:0000313" key="4">
    <source>
        <dbReference type="Proteomes" id="UP001155128"/>
    </source>
</evidence>
<reference evidence="3" key="1">
    <citation type="submission" date="2022-06" db="EMBL/GenBank/DDBJ databases">
        <title>Sphingomicrobium sedimins sp. nov., a marine bacterium isolated from tidal flat.</title>
        <authorList>
            <person name="Kim C.-H."/>
            <person name="Yoo Y."/>
            <person name="Kim J.-J."/>
        </authorList>
    </citation>
    <scope>NUCLEOTIDE SEQUENCE</scope>
    <source>
        <strain evidence="3">GRR-S6-50</strain>
    </source>
</reference>
<keyword evidence="4" id="KW-1185">Reference proteome</keyword>
<sequence>MVAENEPGQDASKLPEDARIDSLEERLRRAQAKEAERTGANRKKPDKNEAAGSRVLSYLLGGLFGGTLVGYAMDRIFDTGGLLLIVGLVLGIVGGFWSIVKFSSGTMSGGSERDES</sequence>
<proteinExistence type="predicted"/>
<dbReference type="AlphaFoldDB" id="A0A9X2EKV0"/>
<feature type="transmembrane region" description="Helical" evidence="2">
    <location>
        <begin position="55"/>
        <end position="73"/>
    </location>
</feature>
<name>A0A9X2EKV0_9SPHN</name>
<evidence type="ECO:0000313" key="3">
    <source>
        <dbReference type="EMBL" id="MCM8557252.1"/>
    </source>
</evidence>
<evidence type="ECO:0000256" key="2">
    <source>
        <dbReference type="SAM" id="Phobius"/>
    </source>
</evidence>
<feature type="region of interest" description="Disordered" evidence="1">
    <location>
        <begin position="25"/>
        <end position="49"/>
    </location>
</feature>
<dbReference type="EMBL" id="JAMSHT010000001">
    <property type="protein sequence ID" value="MCM8557252.1"/>
    <property type="molecule type" value="Genomic_DNA"/>
</dbReference>
<keyword evidence="2" id="KW-1133">Transmembrane helix</keyword>
<feature type="compositionally biased region" description="Basic and acidic residues" evidence="1">
    <location>
        <begin position="25"/>
        <end position="39"/>
    </location>
</feature>
<dbReference type="InterPro" id="IPR032820">
    <property type="entry name" value="ATPase_put"/>
</dbReference>
<dbReference type="Pfam" id="PF09527">
    <property type="entry name" value="ATPase_gene1"/>
    <property type="match status" value="1"/>
</dbReference>
<organism evidence="3 4">
    <name type="scientific">Sphingomicrobium sediminis</name>
    <dbReference type="NCBI Taxonomy" id="2950949"/>
    <lineage>
        <taxon>Bacteria</taxon>
        <taxon>Pseudomonadati</taxon>
        <taxon>Pseudomonadota</taxon>
        <taxon>Alphaproteobacteria</taxon>
        <taxon>Sphingomonadales</taxon>
        <taxon>Sphingomonadaceae</taxon>
        <taxon>Sphingomicrobium</taxon>
    </lineage>
</organism>
<feature type="transmembrane region" description="Helical" evidence="2">
    <location>
        <begin position="79"/>
        <end position="100"/>
    </location>
</feature>
<dbReference type="Proteomes" id="UP001155128">
    <property type="component" value="Unassembled WGS sequence"/>
</dbReference>
<keyword evidence="2" id="KW-0812">Transmembrane</keyword>
<keyword evidence="2" id="KW-0472">Membrane</keyword>
<dbReference type="RefSeq" id="WP_252113165.1">
    <property type="nucleotide sequence ID" value="NZ_JAMSHT010000001.1"/>
</dbReference>
<accession>A0A9X2EKV0</accession>
<gene>
    <name evidence="3" type="ORF">NDO55_05390</name>
</gene>